<gene>
    <name evidence="1" type="ORF">NCTC1934_02300</name>
</gene>
<dbReference type="EMBL" id="UGRY01000002">
    <property type="protein sequence ID" value="SUA75925.1"/>
    <property type="molecule type" value="Genomic_DNA"/>
</dbReference>
<dbReference type="AlphaFoldDB" id="A0A378YFC3"/>
<keyword evidence="2" id="KW-1185">Reference proteome</keyword>
<name>A0A378YFC3_9NOCA</name>
<evidence type="ECO:0000313" key="1">
    <source>
        <dbReference type="EMBL" id="SUA75925.1"/>
    </source>
</evidence>
<sequence length="324" mass="36508">MGRVLTIRGISYLVDGVPAEAARADLEVIHAELHCTAVMLIGADRVRMLGAAEDALKIGLEVWIRPQVSDRPWREVCGRLGELATGAEELRGRYPGRVTLLVGSEFTHTVPGMVPGWWSYARLMLIVRAYGVFRRRATRRLDALLERAVRTARERFEGPVGYAAAGWEDLDWSRFDVVGVNLYRSGHDPDRYARRVRELVTDNEKPVVITEFGCGAFEGADRRGAGSFRIVRWFSDRPHIRGEHPRDEHIQAGYLGDLIGLYETSGVHGCFVFTFAMPDFPHSTDPRFDLDRAGFGVVKFADGAVGGWTPKQAFHEVERHYRRE</sequence>
<dbReference type="Gene3D" id="3.20.20.80">
    <property type="entry name" value="Glycosidases"/>
    <property type="match status" value="1"/>
</dbReference>
<dbReference type="STRING" id="1406858.GCA_000710895_06185"/>
<accession>A0A378YFC3</accession>
<evidence type="ECO:0000313" key="2">
    <source>
        <dbReference type="Proteomes" id="UP000255467"/>
    </source>
</evidence>
<dbReference type="SUPFAM" id="SSF51445">
    <property type="entry name" value="(Trans)glycosidases"/>
    <property type="match status" value="1"/>
</dbReference>
<protein>
    <recommendedName>
        <fullName evidence="3">Abortive infection protein</fullName>
    </recommendedName>
</protein>
<organism evidence="1 2">
    <name type="scientific">Nocardia otitidiscaviarum</name>
    <dbReference type="NCBI Taxonomy" id="1823"/>
    <lineage>
        <taxon>Bacteria</taxon>
        <taxon>Bacillati</taxon>
        <taxon>Actinomycetota</taxon>
        <taxon>Actinomycetes</taxon>
        <taxon>Mycobacteriales</taxon>
        <taxon>Nocardiaceae</taxon>
        <taxon>Nocardia</taxon>
    </lineage>
</organism>
<reference evidence="1 2" key="1">
    <citation type="submission" date="2018-06" db="EMBL/GenBank/DDBJ databases">
        <authorList>
            <consortium name="Pathogen Informatics"/>
            <person name="Doyle S."/>
        </authorList>
    </citation>
    <scope>NUCLEOTIDE SEQUENCE [LARGE SCALE GENOMIC DNA]</scope>
    <source>
        <strain evidence="1 2">NCTC1934</strain>
    </source>
</reference>
<dbReference type="InterPro" id="IPR017853">
    <property type="entry name" value="GH"/>
</dbReference>
<proteinExistence type="predicted"/>
<dbReference type="Proteomes" id="UP000255467">
    <property type="component" value="Unassembled WGS sequence"/>
</dbReference>
<evidence type="ECO:0008006" key="3">
    <source>
        <dbReference type="Google" id="ProtNLM"/>
    </source>
</evidence>